<dbReference type="EMBL" id="GEBQ01014618">
    <property type="protein sequence ID" value="JAT25359.1"/>
    <property type="molecule type" value="Transcribed_RNA"/>
</dbReference>
<protein>
    <recommendedName>
        <fullName evidence="2">Mos1 transposase HTH domain-containing protein</fullName>
    </recommendedName>
</protein>
<name>A0A1B6LP53_9HEMI</name>
<evidence type="ECO:0000313" key="1">
    <source>
        <dbReference type="EMBL" id="JAT25359.1"/>
    </source>
</evidence>
<organism evidence="1">
    <name type="scientific">Graphocephala atropunctata</name>
    <dbReference type="NCBI Taxonomy" id="36148"/>
    <lineage>
        <taxon>Eukaryota</taxon>
        <taxon>Metazoa</taxon>
        <taxon>Ecdysozoa</taxon>
        <taxon>Arthropoda</taxon>
        <taxon>Hexapoda</taxon>
        <taxon>Insecta</taxon>
        <taxon>Pterygota</taxon>
        <taxon>Neoptera</taxon>
        <taxon>Paraneoptera</taxon>
        <taxon>Hemiptera</taxon>
        <taxon>Auchenorrhyncha</taxon>
        <taxon>Membracoidea</taxon>
        <taxon>Cicadellidae</taxon>
        <taxon>Cicadellinae</taxon>
        <taxon>Cicadellini</taxon>
        <taxon>Graphocephala</taxon>
    </lineage>
</organism>
<proteinExistence type="predicted"/>
<dbReference type="PANTHER" id="PTHR46060:SF1">
    <property type="entry name" value="MARINER MOS1 TRANSPOSASE-LIKE PROTEIN"/>
    <property type="match status" value="1"/>
</dbReference>
<dbReference type="AlphaFoldDB" id="A0A1B6LP53"/>
<reference evidence="1" key="1">
    <citation type="submission" date="2015-11" db="EMBL/GenBank/DDBJ databases">
        <title>De novo transcriptome assembly of four potential Pierce s Disease insect vectors from Arizona vineyards.</title>
        <authorList>
            <person name="Tassone E.E."/>
        </authorList>
    </citation>
    <scope>NUCLEOTIDE SEQUENCE</scope>
</reference>
<gene>
    <name evidence="1" type="ORF">g.46496</name>
</gene>
<dbReference type="InterPro" id="IPR052709">
    <property type="entry name" value="Transposase-MT_Hybrid"/>
</dbReference>
<dbReference type="PANTHER" id="PTHR46060">
    <property type="entry name" value="MARINER MOS1 TRANSPOSASE-LIKE PROTEIN"/>
    <property type="match status" value="1"/>
</dbReference>
<accession>A0A1B6LP53</accession>
<sequence>MPVHKTADQVSTKLVIDGLVSLLTEAKQFCLFCKMEKSEFCVVIKHLHLKGLTPKEIKSELDAVHGTSVPVFAAVYNWVKEFKRGRTSTNNEQGSGRPVEVTTPEMCDKILDMVMNDRRIKVCEIAETTGISQDTVFTILHKNLGVKKIVARWCHGYSQWKTSGTV</sequence>
<evidence type="ECO:0008006" key="2">
    <source>
        <dbReference type="Google" id="ProtNLM"/>
    </source>
</evidence>